<evidence type="ECO:0000313" key="1">
    <source>
        <dbReference type="EMBL" id="KAF3501420.1"/>
    </source>
</evidence>
<organism evidence="1 2">
    <name type="scientific">Brassica cretica</name>
    <name type="common">Mustard</name>
    <dbReference type="NCBI Taxonomy" id="69181"/>
    <lineage>
        <taxon>Eukaryota</taxon>
        <taxon>Viridiplantae</taxon>
        <taxon>Streptophyta</taxon>
        <taxon>Embryophyta</taxon>
        <taxon>Tracheophyta</taxon>
        <taxon>Spermatophyta</taxon>
        <taxon>Magnoliopsida</taxon>
        <taxon>eudicotyledons</taxon>
        <taxon>Gunneridae</taxon>
        <taxon>Pentapetalae</taxon>
        <taxon>rosids</taxon>
        <taxon>malvids</taxon>
        <taxon>Brassicales</taxon>
        <taxon>Brassicaceae</taxon>
        <taxon>Brassiceae</taxon>
        <taxon>Brassica</taxon>
    </lineage>
</organism>
<dbReference type="Proteomes" id="UP000712600">
    <property type="component" value="Unassembled WGS sequence"/>
</dbReference>
<comment type="caution">
    <text evidence="1">The sequence shown here is derived from an EMBL/GenBank/DDBJ whole genome shotgun (WGS) entry which is preliminary data.</text>
</comment>
<dbReference type="AlphaFoldDB" id="A0A8S9NAW0"/>
<sequence>MVKDIRKLRLNQNGLGTTSGQLNSAWRSVPVRTSVVKAERVLGRAGGSCGAMGPCEAKAEPEHGQRLRELVFDGETAKKQLERLRADAPVRSSELKTSISWLNEMVKDIRKLRLNQNGLGTTSGQLNSAWRSVPVRTSVVKAERVLGRAGGSCGAMGPCEAKAEPEHGQRLRELVFDGETAKKQLERLRAGKTLSKSRERGTRGRDRRPRKEPCKWWFDLFRQGLGWIPDRRTRRRRRRRMWLQGKELLRCGDIEPWPWAGSDLDRGKGKAQ</sequence>
<proteinExistence type="predicted"/>
<gene>
    <name evidence="1" type="ORF">F2Q69_00043725</name>
</gene>
<evidence type="ECO:0000313" key="2">
    <source>
        <dbReference type="Proteomes" id="UP000712600"/>
    </source>
</evidence>
<dbReference type="EMBL" id="QGKX02001621">
    <property type="protein sequence ID" value="KAF3501420.1"/>
    <property type="molecule type" value="Genomic_DNA"/>
</dbReference>
<accession>A0A8S9NAW0</accession>
<protein>
    <submittedName>
        <fullName evidence="1">Uncharacterized protein</fullName>
    </submittedName>
</protein>
<name>A0A8S9NAW0_BRACR</name>
<reference evidence="1" key="1">
    <citation type="submission" date="2019-12" db="EMBL/GenBank/DDBJ databases">
        <title>Genome sequencing and annotation of Brassica cretica.</title>
        <authorList>
            <person name="Studholme D.J."/>
            <person name="Sarris P."/>
        </authorList>
    </citation>
    <scope>NUCLEOTIDE SEQUENCE</scope>
    <source>
        <strain evidence="1">PFS-109/04</strain>
        <tissue evidence="1">Leaf</tissue>
    </source>
</reference>